<evidence type="ECO:0000313" key="3">
    <source>
        <dbReference type="Proteomes" id="UP001066276"/>
    </source>
</evidence>
<dbReference type="EMBL" id="JANPWB010000008">
    <property type="protein sequence ID" value="KAJ1159908.1"/>
    <property type="molecule type" value="Genomic_DNA"/>
</dbReference>
<dbReference type="AlphaFoldDB" id="A0AAV7S6Y7"/>
<gene>
    <name evidence="2" type="ORF">NDU88_000412</name>
</gene>
<reference evidence="2" key="1">
    <citation type="journal article" date="2022" name="bioRxiv">
        <title>Sequencing and chromosome-scale assembly of the giantPleurodeles waltlgenome.</title>
        <authorList>
            <person name="Brown T."/>
            <person name="Elewa A."/>
            <person name="Iarovenko S."/>
            <person name="Subramanian E."/>
            <person name="Araus A.J."/>
            <person name="Petzold A."/>
            <person name="Susuki M."/>
            <person name="Suzuki K.-i.T."/>
            <person name="Hayashi T."/>
            <person name="Toyoda A."/>
            <person name="Oliveira C."/>
            <person name="Osipova E."/>
            <person name="Leigh N.D."/>
            <person name="Simon A."/>
            <person name="Yun M.H."/>
        </authorList>
    </citation>
    <scope>NUCLEOTIDE SEQUENCE</scope>
    <source>
        <strain evidence="2">20211129_DDA</strain>
        <tissue evidence="2">Liver</tissue>
    </source>
</reference>
<feature type="region of interest" description="Disordered" evidence="1">
    <location>
        <begin position="1"/>
        <end position="72"/>
    </location>
</feature>
<name>A0AAV7S6Y7_PLEWA</name>
<evidence type="ECO:0000256" key="1">
    <source>
        <dbReference type="SAM" id="MobiDB-lite"/>
    </source>
</evidence>
<proteinExistence type="predicted"/>
<organism evidence="2 3">
    <name type="scientific">Pleurodeles waltl</name>
    <name type="common">Iberian ribbed newt</name>
    <dbReference type="NCBI Taxonomy" id="8319"/>
    <lineage>
        <taxon>Eukaryota</taxon>
        <taxon>Metazoa</taxon>
        <taxon>Chordata</taxon>
        <taxon>Craniata</taxon>
        <taxon>Vertebrata</taxon>
        <taxon>Euteleostomi</taxon>
        <taxon>Amphibia</taxon>
        <taxon>Batrachia</taxon>
        <taxon>Caudata</taxon>
        <taxon>Salamandroidea</taxon>
        <taxon>Salamandridae</taxon>
        <taxon>Pleurodelinae</taxon>
        <taxon>Pleurodeles</taxon>
    </lineage>
</organism>
<sequence length="72" mass="7260">MGCPARPLWTMMGEDGPVLAQSSPGGARPAASHATGLTSALEKRESQGSLGDGVPPQAAESLPACHGINKHI</sequence>
<accession>A0AAV7S6Y7</accession>
<dbReference type="Proteomes" id="UP001066276">
    <property type="component" value="Chromosome 4_2"/>
</dbReference>
<keyword evidence="3" id="KW-1185">Reference proteome</keyword>
<protein>
    <submittedName>
        <fullName evidence="2">Uncharacterized protein</fullName>
    </submittedName>
</protein>
<comment type="caution">
    <text evidence="2">The sequence shown here is derived from an EMBL/GenBank/DDBJ whole genome shotgun (WGS) entry which is preliminary data.</text>
</comment>
<evidence type="ECO:0000313" key="2">
    <source>
        <dbReference type="EMBL" id="KAJ1159908.1"/>
    </source>
</evidence>